<reference evidence="4" key="1">
    <citation type="submission" date="2025-08" db="UniProtKB">
        <authorList>
            <consortium name="Ensembl"/>
        </authorList>
    </citation>
    <scope>IDENTIFICATION</scope>
</reference>
<feature type="region of interest" description="Disordered" evidence="2">
    <location>
        <begin position="635"/>
        <end position="655"/>
    </location>
</feature>
<feature type="region of interest" description="Disordered" evidence="2">
    <location>
        <begin position="507"/>
        <end position="541"/>
    </location>
</feature>
<dbReference type="GO" id="GO:0030165">
    <property type="term" value="F:PDZ domain binding"/>
    <property type="evidence" value="ECO:0007669"/>
    <property type="project" value="Ensembl"/>
</dbReference>
<dbReference type="InterPro" id="IPR019536">
    <property type="entry name" value="USHBP1_PDZ-bd"/>
</dbReference>
<evidence type="ECO:0000256" key="2">
    <source>
        <dbReference type="SAM" id="MobiDB-lite"/>
    </source>
</evidence>
<gene>
    <name evidence="4" type="primary">Ushbp1</name>
</gene>
<dbReference type="PANTHER" id="PTHR23347">
    <property type="entry name" value="COLORECTAL MUTANT CANCER PROTEIN MCC PROTEIN -RELATED"/>
    <property type="match status" value="1"/>
</dbReference>
<reference evidence="4" key="2">
    <citation type="submission" date="2025-09" db="UniProtKB">
        <authorList>
            <consortium name="Ensembl"/>
        </authorList>
    </citation>
    <scope>IDENTIFICATION</scope>
</reference>
<evidence type="ECO:0000256" key="1">
    <source>
        <dbReference type="SAM" id="Coils"/>
    </source>
</evidence>
<feature type="region of interest" description="Disordered" evidence="2">
    <location>
        <begin position="1"/>
        <end position="55"/>
    </location>
</feature>
<dbReference type="PANTHER" id="PTHR23347:SF5">
    <property type="entry name" value="HARMONIN-BINDING PROTEIN USHBP1"/>
    <property type="match status" value="1"/>
</dbReference>
<evidence type="ECO:0000313" key="5">
    <source>
        <dbReference type="Proteomes" id="UP000694381"/>
    </source>
</evidence>
<feature type="region of interest" description="Disordered" evidence="2">
    <location>
        <begin position="112"/>
        <end position="149"/>
    </location>
</feature>
<evidence type="ECO:0000313" key="4">
    <source>
        <dbReference type="Ensembl" id="ENSNGAP00000002517.1"/>
    </source>
</evidence>
<feature type="compositionally biased region" description="Low complexity" evidence="2">
    <location>
        <begin position="217"/>
        <end position="228"/>
    </location>
</feature>
<organism evidence="4 5">
    <name type="scientific">Nannospalax galili</name>
    <name type="common">Northern Israeli blind subterranean mole rat</name>
    <name type="synonym">Spalax galili</name>
    <dbReference type="NCBI Taxonomy" id="1026970"/>
    <lineage>
        <taxon>Eukaryota</taxon>
        <taxon>Metazoa</taxon>
        <taxon>Chordata</taxon>
        <taxon>Craniata</taxon>
        <taxon>Vertebrata</taxon>
        <taxon>Euteleostomi</taxon>
        <taxon>Mammalia</taxon>
        <taxon>Eutheria</taxon>
        <taxon>Euarchontoglires</taxon>
        <taxon>Glires</taxon>
        <taxon>Rodentia</taxon>
        <taxon>Myomorpha</taxon>
        <taxon>Muroidea</taxon>
        <taxon>Spalacidae</taxon>
        <taxon>Spalacinae</taxon>
        <taxon>Nannospalax</taxon>
    </lineage>
</organism>
<dbReference type="Pfam" id="PF10506">
    <property type="entry name" value="USHBP1_PDZ-bd"/>
    <property type="match status" value="1"/>
</dbReference>
<keyword evidence="5" id="KW-1185">Reference proteome</keyword>
<feature type="coiled-coil region" evidence="1">
    <location>
        <begin position="462"/>
        <end position="489"/>
    </location>
</feature>
<dbReference type="Proteomes" id="UP000694381">
    <property type="component" value="Unassembled WGS sequence"/>
</dbReference>
<feature type="region of interest" description="Disordered" evidence="2">
    <location>
        <begin position="366"/>
        <end position="385"/>
    </location>
</feature>
<name>A0A8C6W2G7_NANGA</name>
<feature type="region of interest" description="Disordered" evidence="2">
    <location>
        <begin position="204"/>
        <end position="234"/>
    </location>
</feature>
<dbReference type="GeneTree" id="ENSGT00530000063974"/>
<feature type="domain" description="Harmonin-binding protein USHBP1 PDZ-binding" evidence="3">
    <location>
        <begin position="274"/>
        <end position="337"/>
    </location>
</feature>
<dbReference type="OMA" id="RELCKAH"/>
<dbReference type="InterPro" id="IPR040171">
    <property type="entry name" value="USBP1-like"/>
</dbReference>
<sequence length="655" mass="71143">MSSLASRPRSRRGRHPPPGELDPVAETSEEAEAASGNLRAKPGPQDSLLPELQDPTRSCGWIPAFSCRTDHGGLGCGVLASAPEEPSEAAAPRDVFEALQHALGSLEVAATAWRHRSPSSPGLREAEDGDKGGPGPFGDQDEARHGRHEAARLTERNAWLRLALGSREAELVRTQAVLQATQVEKETLQSQVQELQNTLMQLETSWPPSLPAGGPGSDSSSSGAEGEPWTPQGSPLVHPMLQCLQRNSSTQIFGCLSTQRRAPETHLMEDQLEQLQGSIENLKCFNRLLLAVLQGYKGRCESLSMQLGLREAEATALHLALQYSEDCEEAFGALLALRMATKDRATEGDLQAAEDAVTRLLAEKEAAMDGGTPQPSPEGSSVDKPTPQELVARLHGHVQRVQEHRALVKIPPALGPVREPRPTVPHTEASVMAMLEMQPGPALPRLEKSQIQQDLLATREGLADLALRLQLLRKEKRGLELREAALRTQGPALALLLQQLRWERAHLGDSSGRGSSGDASSEEEEWAQGPPALPGGQTGRVWDSENLSQELAASLTRSASLQAQLQALRWQLEQMAQKGRIRRAHSAELNRELCKAHSALVLAFRGAHRKQEEQSRKLEQQMTQMQARQAEELAALEATARSLGKPGPQPGETFL</sequence>
<protein>
    <submittedName>
        <fullName evidence="4">USH1 protein network component harmonin binding protein 1</fullName>
    </submittedName>
</protein>
<keyword evidence="1" id="KW-0175">Coiled coil</keyword>
<evidence type="ECO:0000259" key="3">
    <source>
        <dbReference type="Pfam" id="PF10506"/>
    </source>
</evidence>
<accession>A0A8C6W2G7</accession>
<feature type="compositionally biased region" description="Low complexity" evidence="2">
    <location>
        <begin position="508"/>
        <end position="519"/>
    </location>
</feature>
<proteinExistence type="predicted"/>
<dbReference type="Ensembl" id="ENSNGAT00000002972.1">
    <property type="protein sequence ID" value="ENSNGAP00000002517.1"/>
    <property type="gene ID" value="ENSNGAG00000002250.1"/>
</dbReference>
<dbReference type="AlphaFoldDB" id="A0A8C6W2G7"/>